<dbReference type="RefSeq" id="WP_220589122.1">
    <property type="nucleotide sequence ID" value="NZ_RKLQ01000002.1"/>
</dbReference>
<accession>A0A8J7YNC1</accession>
<keyword evidence="3" id="KW-1185">Reference proteome</keyword>
<comment type="caution">
    <text evidence="2">The sequence shown here is derived from an EMBL/GenBank/DDBJ whole genome shotgun (WGS) entry which is preliminary data.</text>
</comment>
<proteinExistence type="predicted"/>
<keyword evidence="1" id="KW-0472">Membrane</keyword>
<name>A0A8J7YNC1_9EURY</name>
<evidence type="ECO:0000313" key="2">
    <source>
        <dbReference type="EMBL" id="MBX0304926.1"/>
    </source>
</evidence>
<keyword evidence="1" id="KW-1133">Transmembrane helix</keyword>
<sequence length="125" mass="13693">MSIAIGHFVVGAALTTVVVTLFVPGVSYPRTIVLAGGGWAMGPDFHQVSPVAREALFEFHSSPWADLFWFHRTLDTLDATDSNTVAAVLLSGFILTTLVAERRSYRTPTVVVDTYETYLDVETDQ</sequence>
<gene>
    <name evidence="2" type="ORF">EGD98_14740</name>
</gene>
<keyword evidence="1" id="KW-0812">Transmembrane</keyword>
<dbReference type="EMBL" id="RKLQ01000002">
    <property type="protein sequence ID" value="MBX0304926.1"/>
    <property type="molecule type" value="Genomic_DNA"/>
</dbReference>
<dbReference type="AlphaFoldDB" id="A0A8J7YNC1"/>
<organism evidence="2 3">
    <name type="scientific">Haloarcula salinisoli</name>
    <dbReference type="NCBI Taxonomy" id="2487746"/>
    <lineage>
        <taxon>Archaea</taxon>
        <taxon>Methanobacteriati</taxon>
        <taxon>Methanobacteriota</taxon>
        <taxon>Stenosarchaea group</taxon>
        <taxon>Halobacteria</taxon>
        <taxon>Halobacteriales</taxon>
        <taxon>Haloarculaceae</taxon>
        <taxon>Haloarcula</taxon>
    </lineage>
</organism>
<evidence type="ECO:0000313" key="3">
    <source>
        <dbReference type="Proteomes" id="UP000783863"/>
    </source>
</evidence>
<reference evidence="2" key="1">
    <citation type="submission" date="2021-06" db="EMBL/GenBank/DDBJ databases">
        <title>Halomicroarcula sp. F24A a new haloarchaeum isolated from saline soil.</title>
        <authorList>
            <person name="Duran-Viseras A."/>
            <person name="Sanchez-Porro C."/>
            <person name="Ventosa A."/>
        </authorList>
    </citation>
    <scope>NUCLEOTIDE SEQUENCE</scope>
    <source>
        <strain evidence="2">F24A</strain>
    </source>
</reference>
<protein>
    <submittedName>
        <fullName evidence="2">Uncharacterized protein</fullName>
    </submittedName>
</protein>
<dbReference type="Proteomes" id="UP000783863">
    <property type="component" value="Unassembled WGS sequence"/>
</dbReference>
<evidence type="ECO:0000256" key="1">
    <source>
        <dbReference type="SAM" id="Phobius"/>
    </source>
</evidence>
<feature type="transmembrane region" description="Helical" evidence="1">
    <location>
        <begin position="7"/>
        <end position="26"/>
    </location>
</feature>